<dbReference type="OrthoDB" id="5803434at2759"/>
<dbReference type="InterPro" id="IPR027267">
    <property type="entry name" value="AH/BAR_dom_sf"/>
</dbReference>
<reference evidence="1 2" key="2">
    <citation type="submission" date="2018-11" db="EMBL/GenBank/DDBJ databases">
        <authorList>
            <consortium name="Pathogen Informatics"/>
        </authorList>
    </citation>
    <scope>NUCLEOTIDE SEQUENCE [LARGE SCALE GENOMIC DNA]</scope>
</reference>
<keyword evidence="2" id="KW-1185">Reference proteome</keyword>
<accession>A0A183IZT4</accession>
<name>A0A183IZT4_9BILA</name>
<evidence type="ECO:0000313" key="3">
    <source>
        <dbReference type="WBParaSite" id="SBAD_0000946101-mRNA-1"/>
    </source>
</evidence>
<proteinExistence type="predicted"/>
<dbReference type="Gene3D" id="1.20.1270.60">
    <property type="entry name" value="Arfaptin homology (AH) domain/BAR domain"/>
    <property type="match status" value="1"/>
</dbReference>
<dbReference type="WBParaSite" id="SBAD_0000946101-mRNA-1">
    <property type="protein sequence ID" value="SBAD_0000946101-mRNA-1"/>
    <property type="gene ID" value="SBAD_0000946101"/>
</dbReference>
<gene>
    <name evidence="1" type="ORF">SBAD_LOCUS9132</name>
</gene>
<organism evidence="3">
    <name type="scientific">Soboliphyme baturini</name>
    <dbReference type="NCBI Taxonomy" id="241478"/>
    <lineage>
        <taxon>Eukaryota</taxon>
        <taxon>Metazoa</taxon>
        <taxon>Ecdysozoa</taxon>
        <taxon>Nematoda</taxon>
        <taxon>Enoplea</taxon>
        <taxon>Dorylaimia</taxon>
        <taxon>Dioctophymatida</taxon>
        <taxon>Dioctophymatoidea</taxon>
        <taxon>Soboliphymatidae</taxon>
        <taxon>Soboliphyme</taxon>
    </lineage>
</organism>
<dbReference type="Proteomes" id="UP000270296">
    <property type="component" value="Unassembled WGS sequence"/>
</dbReference>
<dbReference type="AlphaFoldDB" id="A0A183IZT4"/>
<dbReference type="EMBL" id="UZAM01012366">
    <property type="protein sequence ID" value="VDP21423.1"/>
    <property type="molecule type" value="Genomic_DNA"/>
</dbReference>
<reference evidence="3" key="1">
    <citation type="submission" date="2016-06" db="UniProtKB">
        <authorList>
            <consortium name="WormBaseParasite"/>
        </authorList>
    </citation>
    <scope>IDENTIFICATION</scope>
</reference>
<protein>
    <submittedName>
        <fullName evidence="3">AH domain-containing protein</fullName>
    </submittedName>
</protein>
<evidence type="ECO:0000313" key="2">
    <source>
        <dbReference type="Proteomes" id="UP000270296"/>
    </source>
</evidence>
<sequence length="126" mass="14621">MMDNVGRLMRRSASRLIRQDESDYNLTVVLEEWQLLTRAVKHCASLQRRASESVLKWSMNEESRAIRDVAFQFNDLFQLWSDAQATYDSSLQASIGQLEKIFSCIGAIHEAKKQLEQAIDKEQKLR</sequence>
<evidence type="ECO:0000313" key="1">
    <source>
        <dbReference type="EMBL" id="VDP21423.1"/>
    </source>
</evidence>